<keyword evidence="3" id="KW-1185">Reference proteome</keyword>
<sequence>MPTTKIAVPRELLAKETRLASPAVAGESPAERGWAPSNSGPRA</sequence>
<gene>
    <name evidence="2" type="ORF">Afil01_27910</name>
</gene>
<evidence type="ECO:0000256" key="1">
    <source>
        <dbReference type="SAM" id="MobiDB-lite"/>
    </source>
</evidence>
<dbReference type="RefSeq" id="WP_285663163.1">
    <property type="nucleotide sequence ID" value="NZ_BSTX01000002.1"/>
</dbReference>
<name>A0A9W6SJ30_9ACTN</name>
<feature type="region of interest" description="Disordered" evidence="1">
    <location>
        <begin position="1"/>
        <end position="43"/>
    </location>
</feature>
<proteinExistence type="predicted"/>
<reference evidence="2" key="1">
    <citation type="submission" date="2023-03" db="EMBL/GenBank/DDBJ databases">
        <title>Actinorhabdospora filicis NBRC 111898.</title>
        <authorList>
            <person name="Ichikawa N."/>
            <person name="Sato H."/>
            <person name="Tonouchi N."/>
        </authorList>
    </citation>
    <scope>NUCLEOTIDE SEQUENCE</scope>
    <source>
        <strain evidence="2">NBRC 111898</strain>
    </source>
</reference>
<evidence type="ECO:0000313" key="3">
    <source>
        <dbReference type="Proteomes" id="UP001165079"/>
    </source>
</evidence>
<dbReference type="AlphaFoldDB" id="A0A9W6SJ30"/>
<accession>A0A9W6SJ30</accession>
<organism evidence="2 3">
    <name type="scientific">Actinorhabdospora filicis</name>
    <dbReference type="NCBI Taxonomy" id="1785913"/>
    <lineage>
        <taxon>Bacteria</taxon>
        <taxon>Bacillati</taxon>
        <taxon>Actinomycetota</taxon>
        <taxon>Actinomycetes</taxon>
        <taxon>Micromonosporales</taxon>
        <taxon>Micromonosporaceae</taxon>
        <taxon>Actinorhabdospora</taxon>
    </lineage>
</organism>
<evidence type="ECO:0000313" key="2">
    <source>
        <dbReference type="EMBL" id="GLZ77984.1"/>
    </source>
</evidence>
<comment type="caution">
    <text evidence="2">The sequence shown here is derived from an EMBL/GenBank/DDBJ whole genome shotgun (WGS) entry which is preliminary data.</text>
</comment>
<dbReference type="EMBL" id="BSTX01000002">
    <property type="protein sequence ID" value="GLZ77984.1"/>
    <property type="molecule type" value="Genomic_DNA"/>
</dbReference>
<dbReference type="Proteomes" id="UP001165079">
    <property type="component" value="Unassembled WGS sequence"/>
</dbReference>
<protein>
    <submittedName>
        <fullName evidence="2">Uncharacterized protein</fullName>
    </submittedName>
</protein>